<evidence type="ECO:0000313" key="6">
    <source>
        <dbReference type="Proteomes" id="UP000074072"/>
    </source>
</evidence>
<dbReference type="PATRIC" id="fig|33051.3.peg.1973"/>
<dbReference type="STRING" id="33051.SB4_17795"/>
<dbReference type="RefSeq" id="WP_058715885.1">
    <property type="nucleotide sequence ID" value="NZ_LDTC01000022.1"/>
</dbReference>
<evidence type="ECO:0000313" key="7">
    <source>
        <dbReference type="Proteomes" id="UP000074410"/>
    </source>
</evidence>
<evidence type="ECO:0000256" key="1">
    <source>
        <dbReference type="SAM" id="Phobius"/>
    </source>
</evidence>
<dbReference type="Proteomes" id="UP000074410">
    <property type="component" value="Unassembled WGS sequence"/>
</dbReference>
<evidence type="ECO:0000313" key="5">
    <source>
        <dbReference type="Proteomes" id="UP000072867"/>
    </source>
</evidence>
<sequence>MADPDKPIHVSKEDVRAGSTPHVTRYVLPISLVLVIVIFAYLVLR</sequence>
<dbReference type="EMBL" id="LDTD01000029">
    <property type="protein sequence ID" value="KTT72181.1"/>
    <property type="molecule type" value="Genomic_DNA"/>
</dbReference>
<feature type="transmembrane region" description="Helical" evidence="1">
    <location>
        <begin position="26"/>
        <end position="44"/>
    </location>
</feature>
<dbReference type="Proteomes" id="UP000072867">
    <property type="component" value="Unassembled WGS sequence"/>
</dbReference>
<comment type="caution">
    <text evidence="2">The sequence shown here is derived from an EMBL/GenBank/DDBJ whole genome shotgun (WGS) entry which is preliminary data.</text>
</comment>
<dbReference type="AlphaFoldDB" id="A0A147I2M8"/>
<dbReference type="EMBL" id="LDTE01000148">
    <property type="protein sequence ID" value="KTT93786.1"/>
    <property type="molecule type" value="Genomic_DNA"/>
</dbReference>
<keyword evidence="1" id="KW-0812">Transmembrane</keyword>
<evidence type="ECO:0000313" key="4">
    <source>
        <dbReference type="EMBL" id="KTW16193.1"/>
    </source>
</evidence>
<dbReference type="EMBL" id="LDTC01000022">
    <property type="protein sequence ID" value="KTW16193.1"/>
    <property type="molecule type" value="Genomic_DNA"/>
</dbReference>
<protein>
    <submittedName>
        <fullName evidence="2">Regulator</fullName>
    </submittedName>
</protein>
<evidence type="ECO:0000313" key="2">
    <source>
        <dbReference type="EMBL" id="KTT72181.1"/>
    </source>
</evidence>
<evidence type="ECO:0000313" key="3">
    <source>
        <dbReference type="EMBL" id="KTT93786.1"/>
    </source>
</evidence>
<keyword evidence="1" id="KW-0472">Membrane</keyword>
<reference evidence="5 6" key="1">
    <citation type="journal article" date="2016" name="Front. Microbiol.">
        <title>Genomic Resource of Rice Seed Associated Bacteria.</title>
        <authorList>
            <person name="Midha S."/>
            <person name="Bansal K."/>
            <person name="Sharma S."/>
            <person name="Kumar N."/>
            <person name="Patil P.P."/>
            <person name="Chaudhry V."/>
            <person name="Patil P.B."/>
        </authorList>
    </citation>
    <scope>NUCLEOTIDE SEQUENCE [LARGE SCALE GENOMIC DNA]</scope>
    <source>
        <strain evidence="4 7">NS258</strain>
        <strain evidence="2 5">NS319</strain>
        <strain evidence="3 6">SB4</strain>
    </source>
</reference>
<accession>A0A147I2M8</accession>
<gene>
    <name evidence="4" type="ORF">NS258_04100</name>
    <name evidence="2" type="ORF">NS319_04970</name>
    <name evidence="3" type="ORF">SB4_17795</name>
</gene>
<proteinExistence type="predicted"/>
<dbReference type="Proteomes" id="UP000074072">
    <property type="component" value="Unassembled WGS sequence"/>
</dbReference>
<keyword evidence="1" id="KW-1133">Transmembrane helix</keyword>
<organism evidence="2 5">
    <name type="scientific">Sphingomonas sanguinis</name>
    <dbReference type="NCBI Taxonomy" id="33051"/>
    <lineage>
        <taxon>Bacteria</taxon>
        <taxon>Pseudomonadati</taxon>
        <taxon>Pseudomonadota</taxon>
        <taxon>Alphaproteobacteria</taxon>
        <taxon>Sphingomonadales</taxon>
        <taxon>Sphingomonadaceae</taxon>
        <taxon>Sphingomonas</taxon>
    </lineage>
</organism>
<name>A0A147I2M8_9SPHN</name>